<dbReference type="Pfam" id="PF09414">
    <property type="entry name" value="RNA_ligase"/>
    <property type="match status" value="1"/>
</dbReference>
<dbReference type="RefSeq" id="WP_109617501.1">
    <property type="nucleotide sequence ID" value="NZ_QGDO01000002.1"/>
</dbReference>
<evidence type="ECO:0000259" key="1">
    <source>
        <dbReference type="Pfam" id="PF09414"/>
    </source>
</evidence>
<comment type="caution">
    <text evidence="2">The sequence shown here is derived from an EMBL/GenBank/DDBJ whole genome shotgun (WGS) entry which is preliminary data.</text>
</comment>
<dbReference type="EMBL" id="QGDO01000002">
    <property type="protein sequence ID" value="PWJ43177.1"/>
    <property type="molecule type" value="Genomic_DNA"/>
</dbReference>
<dbReference type="AlphaFoldDB" id="A0A316A0L1"/>
<protein>
    <submittedName>
        <fullName evidence="2">RNA ligase</fullName>
    </submittedName>
</protein>
<evidence type="ECO:0000313" key="2">
    <source>
        <dbReference type="EMBL" id="PWJ43177.1"/>
    </source>
</evidence>
<reference evidence="2 3" key="1">
    <citation type="submission" date="2018-03" db="EMBL/GenBank/DDBJ databases">
        <title>Genomic Encyclopedia of Archaeal and Bacterial Type Strains, Phase II (KMG-II): from individual species to whole genera.</title>
        <authorList>
            <person name="Goeker M."/>
        </authorList>
    </citation>
    <scope>NUCLEOTIDE SEQUENCE [LARGE SCALE GENOMIC DNA]</scope>
    <source>
        <strain evidence="2 3">DSM 28229</strain>
    </source>
</reference>
<dbReference type="PANTHER" id="PTHR43883:SF1">
    <property type="entry name" value="GLUCONOKINASE"/>
    <property type="match status" value="1"/>
</dbReference>
<proteinExistence type="predicted"/>
<dbReference type="InterPro" id="IPR021122">
    <property type="entry name" value="RNA_ligase_dom_REL/Rnl2"/>
</dbReference>
<keyword evidence="2" id="KW-0436">Ligase</keyword>
<dbReference type="SUPFAM" id="SSF56091">
    <property type="entry name" value="DNA ligase/mRNA capping enzyme, catalytic domain"/>
    <property type="match status" value="1"/>
</dbReference>
<dbReference type="GO" id="GO:0016874">
    <property type="term" value="F:ligase activity"/>
    <property type="evidence" value="ECO:0007669"/>
    <property type="project" value="UniProtKB-KW"/>
</dbReference>
<dbReference type="PANTHER" id="PTHR43883">
    <property type="entry name" value="SLR0207 PROTEIN"/>
    <property type="match status" value="1"/>
</dbReference>
<sequence>MEHARKYCRTLHAQISKGTTSDDRFMPEGYVRAFAEMEQMVLTEKLDGQNNCFNRYGVFARSHAAPSQLPWDKPMRERWELIKNDLKDVELFGENMYGIHSIGYHKLESYFYVFAVRIKDKWLSWEEVKFYAALFDFPTVPEIPIQTALTDVFHFSKDENQILAEWLRLNLEMTWEESVETEGLLGGYDPTTGKACSEGFVIRNAESYSTNSGRLAVASNEFDSLMKLVRKAHVKTDVHWTKNWNPSKLIDYQKYHWFAYEYLSKQ</sequence>
<dbReference type="Proteomes" id="UP000245535">
    <property type="component" value="Unassembled WGS sequence"/>
</dbReference>
<name>A0A316A0L1_SEDFL</name>
<feature type="domain" description="RNA ligase" evidence="1">
    <location>
        <begin position="39"/>
        <end position="211"/>
    </location>
</feature>
<evidence type="ECO:0000313" key="3">
    <source>
        <dbReference type="Proteomes" id="UP000245535"/>
    </source>
</evidence>
<dbReference type="Gene3D" id="3.30.470.30">
    <property type="entry name" value="DNA ligase/mRNA capping enzyme"/>
    <property type="match status" value="1"/>
</dbReference>
<accession>A0A316A0L1</accession>
<gene>
    <name evidence="2" type="ORF">BC781_102726</name>
</gene>
<dbReference type="OrthoDB" id="255834at2"/>
<dbReference type="InterPro" id="IPR052732">
    <property type="entry name" value="Cell-binding_unc_protein"/>
</dbReference>
<keyword evidence="3" id="KW-1185">Reference proteome</keyword>
<organism evidence="2 3">
    <name type="scientific">Sediminitomix flava</name>
    <dbReference type="NCBI Taxonomy" id="379075"/>
    <lineage>
        <taxon>Bacteria</taxon>
        <taxon>Pseudomonadati</taxon>
        <taxon>Bacteroidota</taxon>
        <taxon>Cytophagia</taxon>
        <taxon>Cytophagales</taxon>
        <taxon>Flammeovirgaceae</taxon>
        <taxon>Sediminitomix</taxon>
    </lineage>
</organism>